<protein>
    <submittedName>
        <fullName evidence="8">Uncharacterized protein</fullName>
    </submittedName>
</protein>
<evidence type="ECO:0000259" key="7">
    <source>
        <dbReference type="Pfam" id="PF11846"/>
    </source>
</evidence>
<proteinExistence type="predicted"/>
<feature type="transmembrane region" description="Helical" evidence="5">
    <location>
        <begin position="428"/>
        <end position="446"/>
    </location>
</feature>
<feature type="transmembrane region" description="Helical" evidence="5">
    <location>
        <begin position="245"/>
        <end position="267"/>
    </location>
</feature>
<dbReference type="AlphaFoldDB" id="A0A558DC38"/>
<feature type="transmembrane region" description="Helical" evidence="5">
    <location>
        <begin position="222"/>
        <end position="238"/>
    </location>
</feature>
<evidence type="ECO:0000256" key="1">
    <source>
        <dbReference type="ARBA" id="ARBA00004141"/>
    </source>
</evidence>
<evidence type="ECO:0000256" key="3">
    <source>
        <dbReference type="ARBA" id="ARBA00022989"/>
    </source>
</evidence>
<feature type="transmembrane region" description="Helical" evidence="5">
    <location>
        <begin position="171"/>
        <end position="191"/>
    </location>
</feature>
<dbReference type="PANTHER" id="PTHR37422">
    <property type="entry name" value="TEICHURONIC ACID BIOSYNTHESIS PROTEIN TUAE"/>
    <property type="match status" value="1"/>
</dbReference>
<comment type="caution">
    <text evidence="8">The sequence shown here is derived from an EMBL/GenBank/DDBJ whole genome shotgun (WGS) entry which is preliminary data.</text>
</comment>
<keyword evidence="2 5" id="KW-0812">Transmembrane</keyword>
<gene>
    <name evidence="8" type="ORF">FHK82_03950</name>
</gene>
<feature type="transmembrane region" description="Helical" evidence="5">
    <location>
        <begin position="373"/>
        <end position="389"/>
    </location>
</feature>
<dbReference type="GO" id="GO:0016020">
    <property type="term" value="C:membrane"/>
    <property type="evidence" value="ECO:0007669"/>
    <property type="project" value="UniProtKB-SubCell"/>
</dbReference>
<dbReference type="Proteomes" id="UP000317355">
    <property type="component" value="Unassembled WGS sequence"/>
</dbReference>
<dbReference type="PANTHER" id="PTHR37422:SF21">
    <property type="entry name" value="EXOQ-LIKE PROTEIN"/>
    <property type="match status" value="1"/>
</dbReference>
<sequence length="564" mass="63606">MITITVAILQFFKSTAPIWAVFSALLVAIGWLLPNHTMPWTSFHQEAWISLAILPLVLIGVIKAPRKFPLDWFGCVLVAICTIPLIQFAFGEIAFFGSAWLSSLYLMGFLGAFFVGRFWNLDHQWQIVDLLCLAIAIASVLSVFLQLYQFFQLDGLRIWVIDSPGRYPAANVAQQNQLATLLLFGLVSIFWARIRAKISWFLAVPLLLLLGMGVALTGSRTAGLGVAVIIAVLWYWRQLWGDKKILWAAVLLAIYTLVCAFLFNWLYDILQGEGGLVQSQISKALSDPRFAIWKLLTSALMERPLWGYGWESVAEAHILEASNYPPIHVVFSSSHNLFLDILLWCGIPIGTFIILSLLYWFYRQFQQVNTAEGAISLCFLLVVGNHSMFEYPLQYAYFLLPVSMIAGALSASGGSGVPIIWLRRRHAFLMLLSITMALAITIADYFKVEHSYGLLRMEWMGLTLDLDAKPPNVLALTQWTQVIKSARMSPRKGMRDDELEELRDVALYAHKPLDFRHISYSLLLNGRKSEGEIWLNRLCSVGLAKNCELSRQEFNALSADIIKN</sequence>
<feature type="transmembrane region" description="Helical" evidence="5">
    <location>
        <begin position="127"/>
        <end position="151"/>
    </location>
</feature>
<comment type="subcellular location">
    <subcellularLocation>
        <location evidence="1">Membrane</location>
        <topology evidence="1">Multi-pass membrane protein</topology>
    </subcellularLocation>
</comment>
<dbReference type="EMBL" id="VMRY01000009">
    <property type="protein sequence ID" value="TVT58533.1"/>
    <property type="molecule type" value="Genomic_DNA"/>
</dbReference>
<dbReference type="InterPro" id="IPR051533">
    <property type="entry name" value="WaaL-like"/>
</dbReference>
<evidence type="ECO:0000313" key="9">
    <source>
        <dbReference type="Proteomes" id="UP000317355"/>
    </source>
</evidence>
<keyword evidence="3 5" id="KW-1133">Transmembrane helix</keyword>
<dbReference type="InterPro" id="IPR007016">
    <property type="entry name" value="O-antigen_ligase-rel_domated"/>
</dbReference>
<name>A0A558DC38_9GAMM</name>
<evidence type="ECO:0000259" key="6">
    <source>
        <dbReference type="Pfam" id="PF04932"/>
    </source>
</evidence>
<dbReference type="InterPro" id="IPR021797">
    <property type="entry name" value="Wzy_C_2"/>
</dbReference>
<evidence type="ECO:0000256" key="5">
    <source>
        <dbReference type="SAM" id="Phobius"/>
    </source>
</evidence>
<dbReference type="Pfam" id="PF04932">
    <property type="entry name" value="Wzy_C"/>
    <property type="match status" value="1"/>
</dbReference>
<feature type="transmembrane region" description="Helical" evidence="5">
    <location>
        <begin position="12"/>
        <end position="33"/>
    </location>
</feature>
<evidence type="ECO:0000256" key="2">
    <source>
        <dbReference type="ARBA" id="ARBA00022692"/>
    </source>
</evidence>
<feature type="transmembrane region" description="Helical" evidence="5">
    <location>
        <begin position="45"/>
        <end position="62"/>
    </location>
</feature>
<feature type="transmembrane region" description="Helical" evidence="5">
    <location>
        <begin position="69"/>
        <end position="87"/>
    </location>
</feature>
<feature type="transmembrane region" description="Helical" evidence="5">
    <location>
        <begin position="341"/>
        <end position="361"/>
    </location>
</feature>
<evidence type="ECO:0000313" key="8">
    <source>
        <dbReference type="EMBL" id="TVT58533.1"/>
    </source>
</evidence>
<reference evidence="8 9" key="1">
    <citation type="submission" date="2019-07" db="EMBL/GenBank/DDBJ databases">
        <title>The pathways for chlorine oxyanion respiration interact through the shared metabolite chlorate.</title>
        <authorList>
            <person name="Barnum T.P."/>
            <person name="Cheng Y."/>
            <person name="Hill K.A."/>
            <person name="Lucas L.N."/>
            <person name="Carlson H.K."/>
            <person name="Coates J.D."/>
        </authorList>
    </citation>
    <scope>NUCLEOTIDE SEQUENCE [LARGE SCALE GENOMIC DNA]</scope>
    <source>
        <strain evidence="8">BK-3</strain>
    </source>
</reference>
<accession>A0A558DC38</accession>
<feature type="transmembrane region" description="Helical" evidence="5">
    <location>
        <begin position="93"/>
        <end position="115"/>
    </location>
</feature>
<organism evidence="8 9">
    <name type="scientific">Sedimenticola thiotaurini</name>
    <dbReference type="NCBI Taxonomy" id="1543721"/>
    <lineage>
        <taxon>Bacteria</taxon>
        <taxon>Pseudomonadati</taxon>
        <taxon>Pseudomonadota</taxon>
        <taxon>Gammaproteobacteria</taxon>
        <taxon>Chromatiales</taxon>
        <taxon>Sedimenticolaceae</taxon>
        <taxon>Sedimenticola</taxon>
    </lineage>
</organism>
<feature type="transmembrane region" description="Helical" evidence="5">
    <location>
        <begin position="395"/>
        <end position="421"/>
    </location>
</feature>
<feature type="domain" description="Virulence factor membrane-bound polymerase C-terminal" evidence="7">
    <location>
        <begin position="379"/>
        <end position="538"/>
    </location>
</feature>
<feature type="domain" description="O-antigen ligase-related" evidence="6">
    <location>
        <begin position="206"/>
        <end position="348"/>
    </location>
</feature>
<dbReference type="Pfam" id="PF11846">
    <property type="entry name" value="Wzy_C_2"/>
    <property type="match status" value="1"/>
</dbReference>
<evidence type="ECO:0000256" key="4">
    <source>
        <dbReference type="ARBA" id="ARBA00023136"/>
    </source>
</evidence>
<feature type="transmembrane region" description="Helical" evidence="5">
    <location>
        <begin position="198"/>
        <end position="216"/>
    </location>
</feature>
<keyword evidence="4 5" id="KW-0472">Membrane</keyword>